<keyword evidence="1" id="KW-0472">Membrane</keyword>
<dbReference type="Proteomes" id="UP000326799">
    <property type="component" value="Unassembled WGS sequence"/>
</dbReference>
<evidence type="ECO:0000256" key="1">
    <source>
        <dbReference type="SAM" id="Phobius"/>
    </source>
</evidence>
<keyword evidence="3" id="KW-1185">Reference proteome</keyword>
<name>A0A5N6ECD7_9EURO</name>
<protein>
    <submittedName>
        <fullName evidence="2">Uncharacterized protein</fullName>
    </submittedName>
</protein>
<dbReference type="AlphaFoldDB" id="A0A5N6ECD7"/>
<reference evidence="2 3" key="1">
    <citation type="submission" date="2019-04" db="EMBL/GenBank/DDBJ databases">
        <title>Fungal friends and foes A comparative genomics study of 23 Aspergillus species from section Flavi.</title>
        <authorList>
            <consortium name="DOE Joint Genome Institute"/>
            <person name="Kjaerbolling I."/>
            <person name="Vesth T.C."/>
            <person name="Frisvad J.C."/>
            <person name="Nybo J.L."/>
            <person name="Theobald S."/>
            <person name="Kildgaard S."/>
            <person name="Petersen T.I."/>
            <person name="Kuo A."/>
            <person name="Sato A."/>
            <person name="Lyhne E.K."/>
            <person name="Kogle M.E."/>
            <person name="Wiebenga A."/>
            <person name="Kun R.S."/>
            <person name="Lubbers R.J."/>
            <person name="Makela M.R."/>
            <person name="Barry K."/>
            <person name="Chovatia M."/>
            <person name="Clum A."/>
            <person name="Daum C."/>
            <person name="Haridas S."/>
            <person name="He G."/>
            <person name="LaButti K."/>
            <person name="Lipzen A."/>
            <person name="Mondo S."/>
            <person name="Pangilinan J."/>
            <person name="Riley R."/>
            <person name="Salamov A."/>
            <person name="Simmons B.A."/>
            <person name="Magnuson J.K."/>
            <person name="Henrissat B."/>
            <person name="Mortensen U.H."/>
            <person name="Larsen T.O."/>
            <person name="De vries R.P."/>
            <person name="Grigoriev I.V."/>
            <person name="Machida M."/>
            <person name="Baker S.E."/>
            <person name="Andersen M.R."/>
        </authorList>
    </citation>
    <scope>NUCLEOTIDE SEQUENCE [LARGE SCALE GENOMIC DNA]</scope>
    <source>
        <strain evidence="2 3">CBS 126849</strain>
    </source>
</reference>
<feature type="non-terminal residue" evidence="2">
    <location>
        <position position="52"/>
    </location>
</feature>
<feature type="transmembrane region" description="Helical" evidence="1">
    <location>
        <begin position="31"/>
        <end position="51"/>
    </location>
</feature>
<dbReference type="EMBL" id="ML733517">
    <property type="protein sequence ID" value="KAB8214957.1"/>
    <property type="molecule type" value="Genomic_DNA"/>
</dbReference>
<gene>
    <name evidence="2" type="ORF">BDV33DRAFT_181796</name>
</gene>
<organism evidence="2 3">
    <name type="scientific">Aspergillus novoparasiticus</name>
    <dbReference type="NCBI Taxonomy" id="986946"/>
    <lineage>
        <taxon>Eukaryota</taxon>
        <taxon>Fungi</taxon>
        <taxon>Dikarya</taxon>
        <taxon>Ascomycota</taxon>
        <taxon>Pezizomycotina</taxon>
        <taxon>Eurotiomycetes</taxon>
        <taxon>Eurotiomycetidae</taxon>
        <taxon>Eurotiales</taxon>
        <taxon>Aspergillaceae</taxon>
        <taxon>Aspergillus</taxon>
        <taxon>Aspergillus subgen. Circumdati</taxon>
    </lineage>
</organism>
<accession>A0A5N6ECD7</accession>
<keyword evidence="1" id="KW-1133">Transmembrane helix</keyword>
<keyword evidence="1" id="KW-0812">Transmembrane</keyword>
<proteinExistence type="predicted"/>
<sequence>MMDEVDDSRLWSIKDPFRATPLNLSCGLLPFVRISLFFITFSFSFSFSFSFF</sequence>
<evidence type="ECO:0000313" key="3">
    <source>
        <dbReference type="Proteomes" id="UP000326799"/>
    </source>
</evidence>
<evidence type="ECO:0000313" key="2">
    <source>
        <dbReference type="EMBL" id="KAB8214957.1"/>
    </source>
</evidence>